<feature type="region of interest" description="Disordered" evidence="1">
    <location>
        <begin position="43"/>
        <end position="78"/>
    </location>
</feature>
<dbReference type="Proteomes" id="UP000604825">
    <property type="component" value="Unassembled WGS sequence"/>
</dbReference>
<evidence type="ECO:0000256" key="1">
    <source>
        <dbReference type="SAM" id="MobiDB-lite"/>
    </source>
</evidence>
<evidence type="ECO:0000313" key="4">
    <source>
        <dbReference type="Proteomes" id="UP000604825"/>
    </source>
</evidence>
<accession>A0A811NE92</accession>
<sequence length="78" mass="7355">MRQLVAGVAILLLFLGSGVVTASVAARSAPVASKGGSGSAVAQSETMAAAAAADSSAQPSGCTNGSGPGGYCHPPSEH</sequence>
<protein>
    <submittedName>
        <fullName evidence="3">Uncharacterized protein</fullName>
    </submittedName>
</protein>
<keyword evidence="4" id="KW-1185">Reference proteome</keyword>
<gene>
    <name evidence="3" type="ORF">NCGR_LOCUS14261</name>
</gene>
<proteinExistence type="predicted"/>
<organism evidence="3 4">
    <name type="scientific">Miscanthus lutarioriparius</name>
    <dbReference type="NCBI Taxonomy" id="422564"/>
    <lineage>
        <taxon>Eukaryota</taxon>
        <taxon>Viridiplantae</taxon>
        <taxon>Streptophyta</taxon>
        <taxon>Embryophyta</taxon>
        <taxon>Tracheophyta</taxon>
        <taxon>Spermatophyta</taxon>
        <taxon>Magnoliopsida</taxon>
        <taxon>Liliopsida</taxon>
        <taxon>Poales</taxon>
        <taxon>Poaceae</taxon>
        <taxon>PACMAD clade</taxon>
        <taxon>Panicoideae</taxon>
        <taxon>Andropogonodae</taxon>
        <taxon>Andropogoneae</taxon>
        <taxon>Saccharinae</taxon>
        <taxon>Miscanthus</taxon>
    </lineage>
</organism>
<dbReference type="EMBL" id="CAJGYO010000003">
    <property type="protein sequence ID" value="CAD6220841.1"/>
    <property type="molecule type" value="Genomic_DNA"/>
</dbReference>
<feature type="signal peptide" evidence="2">
    <location>
        <begin position="1"/>
        <end position="22"/>
    </location>
</feature>
<comment type="caution">
    <text evidence="3">The sequence shown here is derived from an EMBL/GenBank/DDBJ whole genome shotgun (WGS) entry which is preliminary data.</text>
</comment>
<reference evidence="3" key="1">
    <citation type="submission" date="2020-10" db="EMBL/GenBank/DDBJ databases">
        <authorList>
            <person name="Han B."/>
            <person name="Lu T."/>
            <person name="Zhao Q."/>
            <person name="Huang X."/>
            <person name="Zhao Y."/>
        </authorList>
    </citation>
    <scope>NUCLEOTIDE SEQUENCE</scope>
</reference>
<dbReference type="AlphaFoldDB" id="A0A811NE92"/>
<evidence type="ECO:0000313" key="3">
    <source>
        <dbReference type="EMBL" id="CAD6220841.1"/>
    </source>
</evidence>
<evidence type="ECO:0000256" key="2">
    <source>
        <dbReference type="SAM" id="SignalP"/>
    </source>
</evidence>
<feature type="compositionally biased region" description="Low complexity" evidence="1">
    <location>
        <begin position="43"/>
        <end position="57"/>
    </location>
</feature>
<name>A0A811NE92_9POAL</name>
<feature type="chain" id="PRO_5032689849" evidence="2">
    <location>
        <begin position="23"/>
        <end position="78"/>
    </location>
</feature>
<keyword evidence="2" id="KW-0732">Signal</keyword>